<comment type="caution">
    <text evidence="4">The sequence shown here is derived from an EMBL/GenBank/DDBJ whole genome shotgun (WGS) entry which is preliminary data.</text>
</comment>
<keyword evidence="5" id="KW-1185">Reference proteome</keyword>
<dbReference type="InterPro" id="IPR001932">
    <property type="entry name" value="PPM-type_phosphatase-like_dom"/>
</dbReference>
<dbReference type="Gene3D" id="3.60.40.10">
    <property type="entry name" value="PPM-type phosphatase domain"/>
    <property type="match status" value="1"/>
</dbReference>
<evidence type="ECO:0000256" key="2">
    <source>
        <dbReference type="SAM" id="Phobius"/>
    </source>
</evidence>
<feature type="transmembrane region" description="Helical" evidence="2">
    <location>
        <begin position="73"/>
        <end position="103"/>
    </location>
</feature>
<dbReference type="SMART" id="SM00331">
    <property type="entry name" value="PP2C_SIG"/>
    <property type="match status" value="1"/>
</dbReference>
<feature type="transmembrane region" description="Helical" evidence="2">
    <location>
        <begin position="184"/>
        <end position="205"/>
    </location>
</feature>
<dbReference type="Pfam" id="PF07228">
    <property type="entry name" value="SpoIIE"/>
    <property type="match status" value="1"/>
</dbReference>
<dbReference type="AlphaFoldDB" id="A0A4R3MK34"/>
<name>A0A4R3MK34_9FIRM</name>
<dbReference type="Proteomes" id="UP000294902">
    <property type="component" value="Unassembled WGS sequence"/>
</dbReference>
<dbReference type="InterPro" id="IPR036457">
    <property type="entry name" value="PPM-type-like_dom_sf"/>
</dbReference>
<evidence type="ECO:0000259" key="3">
    <source>
        <dbReference type="SMART" id="SM00331"/>
    </source>
</evidence>
<reference evidence="4 5" key="1">
    <citation type="submission" date="2019-03" db="EMBL/GenBank/DDBJ databases">
        <title>Genomic Encyclopedia of Type Strains, Phase IV (KMG-IV): sequencing the most valuable type-strain genomes for metagenomic binning, comparative biology and taxonomic classification.</title>
        <authorList>
            <person name="Goeker M."/>
        </authorList>
    </citation>
    <scope>NUCLEOTIDE SEQUENCE [LARGE SCALE GENOMIC DNA]</scope>
    <source>
        <strain evidence="4 5">DSM 24629</strain>
    </source>
</reference>
<dbReference type="InterPro" id="IPR014221">
    <property type="entry name" value="SpoII_E"/>
</dbReference>
<feature type="transmembrane region" description="Helical" evidence="2">
    <location>
        <begin position="36"/>
        <end position="61"/>
    </location>
</feature>
<keyword evidence="2" id="KW-0472">Membrane</keyword>
<dbReference type="SUPFAM" id="SSF81606">
    <property type="entry name" value="PP2C-like"/>
    <property type="match status" value="1"/>
</dbReference>
<dbReference type="InterPro" id="IPR052016">
    <property type="entry name" value="Bact_Sigma-Reg"/>
</dbReference>
<dbReference type="InterPro" id="IPR045768">
    <property type="entry name" value="SpoIIE_N"/>
</dbReference>
<dbReference type="PANTHER" id="PTHR43156:SF2">
    <property type="entry name" value="STAGE II SPORULATION PROTEIN E"/>
    <property type="match status" value="1"/>
</dbReference>
<proteinExistence type="predicted"/>
<feature type="transmembrane region" description="Helical" evidence="2">
    <location>
        <begin position="211"/>
        <end position="236"/>
    </location>
</feature>
<dbReference type="PANTHER" id="PTHR43156">
    <property type="entry name" value="STAGE II SPORULATION PROTEIN E-RELATED"/>
    <property type="match status" value="1"/>
</dbReference>
<dbReference type="GO" id="GO:0004722">
    <property type="term" value="F:protein serine/threonine phosphatase activity"/>
    <property type="evidence" value="ECO:0007669"/>
    <property type="project" value="InterPro"/>
</dbReference>
<sequence>MQHLEEVVLEKKLDPKSKSIDDGLWRKLLKVHFKRILVSLVGFVLSRISFYQLNPIAIAYYSVVYLDKSSRMWIFLSTVIGFATILPILDFVKYFLIIMLMITFNTYLEVRGKKVTLIVSTCVSAVSTFVINYAFVFLQGNLGYFTTLAILESIIVITFGLIYFKSVSYMLSNERKMPLTNEQIISFGILVTTIIIGLMNIEILNYSVTEIAIFSSILYFAYSFGVGIGAVVGLLIGTVLVTIGLMSPLMVGALGIIGLLSGLFREVGRIGSAIGLTLGTILLGYYYTPELLGYDITRALIISIAIFLFMPKQWITRIGAEKEKVIISNEYYKNRFQSLIKERLNIFSESFQKLAETFTSISDKRSGLTQQEVNQIFDEVAEKVCKNCSMCSLCWQKEFYDTYKAAFSILGAAEKKGRIQKNDIPDDFYNKCIKLDEFIITTNRLFELFKINLSWHNRIIESRELVSEQLIGVSNIIDNFAEELYANINSEKRLEKDLEIELKKYPVIIKSIIVVEKQNKKEVYITLRSSNQAIGSKEFLPVVSKVMKKKMRLDESSKYTVDKEYVTLKFNEEKLFRTIQGLARATKEGEKVSGDNFSFLELQNGQTILSLSDGMGTGLKACRESEAVIELLEQFMEAGFDKKTAIKMINSVLVLKSNEHSFSTLDMSVVDLHTGICEFIKIGAGPTFIKRKDSVEIIKSTSLPVGVLNTVDFDTTTKKLYEGDFLIMVTDGIVDADSEMIEKEYWIEEILQEINSKNPQEIAEYILERAKNKYGNKVQDDMTVLVSRIWKK</sequence>
<evidence type="ECO:0000313" key="5">
    <source>
        <dbReference type="Proteomes" id="UP000294902"/>
    </source>
</evidence>
<keyword evidence="2" id="KW-0812">Transmembrane</keyword>
<feature type="transmembrane region" description="Helical" evidence="2">
    <location>
        <begin position="270"/>
        <end position="287"/>
    </location>
</feature>
<feature type="transmembrane region" description="Helical" evidence="2">
    <location>
        <begin position="142"/>
        <end position="164"/>
    </location>
</feature>
<keyword evidence="1" id="KW-0378">Hydrolase</keyword>
<gene>
    <name evidence="4" type="ORF">EDC18_1098</name>
</gene>
<evidence type="ECO:0000313" key="4">
    <source>
        <dbReference type="EMBL" id="TCT13048.1"/>
    </source>
</evidence>
<accession>A0A4R3MK34</accession>
<evidence type="ECO:0000256" key="1">
    <source>
        <dbReference type="ARBA" id="ARBA00022801"/>
    </source>
</evidence>
<protein>
    <submittedName>
        <fullName evidence="4">Stage II sporulation protein E</fullName>
    </submittedName>
</protein>
<feature type="transmembrane region" description="Helical" evidence="2">
    <location>
        <begin position="243"/>
        <end position="264"/>
    </location>
</feature>
<organism evidence="4 5">
    <name type="scientific">Natranaerovirga pectinivora</name>
    <dbReference type="NCBI Taxonomy" id="682400"/>
    <lineage>
        <taxon>Bacteria</taxon>
        <taxon>Bacillati</taxon>
        <taxon>Bacillota</taxon>
        <taxon>Clostridia</taxon>
        <taxon>Lachnospirales</taxon>
        <taxon>Natranaerovirgaceae</taxon>
        <taxon>Natranaerovirga</taxon>
    </lineage>
</organism>
<dbReference type="NCBIfam" id="TIGR02865">
    <property type="entry name" value="spore_II_E"/>
    <property type="match status" value="1"/>
</dbReference>
<feature type="transmembrane region" description="Helical" evidence="2">
    <location>
        <begin position="299"/>
        <end position="315"/>
    </location>
</feature>
<dbReference type="EMBL" id="SMAL01000009">
    <property type="protein sequence ID" value="TCT13048.1"/>
    <property type="molecule type" value="Genomic_DNA"/>
</dbReference>
<feature type="transmembrane region" description="Helical" evidence="2">
    <location>
        <begin position="115"/>
        <end position="136"/>
    </location>
</feature>
<keyword evidence="2" id="KW-1133">Transmembrane helix</keyword>
<feature type="domain" description="PPM-type phosphatase" evidence="3">
    <location>
        <begin position="577"/>
        <end position="789"/>
    </location>
</feature>
<dbReference type="RefSeq" id="WP_165878568.1">
    <property type="nucleotide sequence ID" value="NZ_SMAL01000009.1"/>
</dbReference>
<dbReference type="Pfam" id="PF19732">
    <property type="entry name" value="SpoIIE_N"/>
    <property type="match status" value="1"/>
</dbReference>